<dbReference type="SUPFAM" id="SSF53335">
    <property type="entry name" value="S-adenosyl-L-methionine-dependent methyltransferases"/>
    <property type="match status" value="1"/>
</dbReference>
<dbReference type="GO" id="GO:0008171">
    <property type="term" value="F:O-methyltransferase activity"/>
    <property type="evidence" value="ECO:0007669"/>
    <property type="project" value="TreeGrafter"/>
</dbReference>
<dbReference type="InterPro" id="IPR006342">
    <property type="entry name" value="FkbM_mtfrase"/>
</dbReference>
<feature type="non-terminal residue" evidence="2">
    <location>
        <position position="211"/>
    </location>
</feature>
<dbReference type="InterPro" id="IPR053188">
    <property type="entry name" value="FkbM_Methyltransferase"/>
</dbReference>
<reference evidence="2" key="1">
    <citation type="submission" date="2018-05" db="EMBL/GenBank/DDBJ databases">
        <authorList>
            <person name="Lanie J.A."/>
            <person name="Ng W.-L."/>
            <person name="Kazmierczak K.M."/>
            <person name="Andrzejewski T.M."/>
            <person name="Davidsen T.M."/>
            <person name="Wayne K.J."/>
            <person name="Tettelin H."/>
            <person name="Glass J.I."/>
            <person name="Rusch D."/>
            <person name="Podicherti R."/>
            <person name="Tsui H.-C.T."/>
            <person name="Winkler M.E."/>
        </authorList>
    </citation>
    <scope>NUCLEOTIDE SEQUENCE</scope>
</reference>
<dbReference type="NCBIfam" id="TIGR01444">
    <property type="entry name" value="fkbM_fam"/>
    <property type="match status" value="1"/>
</dbReference>
<accession>A0A382SVT5</accession>
<dbReference type="PANTHER" id="PTHR36973">
    <property type="entry name" value="SLL1456 PROTEIN-RELATED"/>
    <property type="match status" value="1"/>
</dbReference>
<dbReference type="Pfam" id="PF05050">
    <property type="entry name" value="Methyltransf_21"/>
    <property type="match status" value="1"/>
</dbReference>
<dbReference type="Gene3D" id="3.40.50.150">
    <property type="entry name" value="Vaccinia Virus protein VP39"/>
    <property type="match status" value="1"/>
</dbReference>
<organism evidence="2">
    <name type="scientific">marine metagenome</name>
    <dbReference type="NCBI Taxonomy" id="408172"/>
    <lineage>
        <taxon>unclassified sequences</taxon>
        <taxon>metagenomes</taxon>
        <taxon>ecological metagenomes</taxon>
    </lineage>
</organism>
<dbReference type="AlphaFoldDB" id="A0A382SVT5"/>
<proteinExistence type="predicted"/>
<feature type="domain" description="Methyltransferase FkbM" evidence="1">
    <location>
        <begin position="57"/>
        <end position="210"/>
    </location>
</feature>
<evidence type="ECO:0000313" key="2">
    <source>
        <dbReference type="EMBL" id="SVD14006.1"/>
    </source>
</evidence>
<sequence length="211" mass="23492">MIRLQIRAAIKYTVSVLNRMLATLGLRLVQANRPPRSFAQFLSHIDDLGFRPSLVVDIGVAHGTPELYEAYPKSKFILIEPLIEFEPTLRTLCERLDAEYILASADELTGETEIHVHDDLGGSSLFGEVEGALADGKKRKVRTVCLDDVLSERTERPVLLKIDVQGAELRVLAGARRSLDRIDIIIMEVALVSSMEGGPDFFDVIKFMKDA</sequence>
<protein>
    <recommendedName>
        <fullName evidence="1">Methyltransferase FkbM domain-containing protein</fullName>
    </recommendedName>
</protein>
<name>A0A382SVT5_9ZZZZ</name>
<evidence type="ECO:0000259" key="1">
    <source>
        <dbReference type="Pfam" id="PF05050"/>
    </source>
</evidence>
<dbReference type="PANTHER" id="PTHR36973:SF4">
    <property type="entry name" value="NODULATION PROTEIN"/>
    <property type="match status" value="1"/>
</dbReference>
<gene>
    <name evidence="2" type="ORF">METZ01_LOCUS366860</name>
</gene>
<dbReference type="InterPro" id="IPR029063">
    <property type="entry name" value="SAM-dependent_MTases_sf"/>
</dbReference>
<dbReference type="EMBL" id="UINC01131980">
    <property type="protein sequence ID" value="SVD14006.1"/>
    <property type="molecule type" value="Genomic_DNA"/>
</dbReference>